<sequence length="64" mass="7437">MVRCSDGSVATTKEEVQSWRLDDNGLSEDCKGDEEEEEREVKYKKLGWRISDIDKRKRESSGEL</sequence>
<dbReference type="Proteomes" id="UP000639772">
    <property type="component" value="Chromosome 3"/>
</dbReference>
<reference evidence="2 3" key="1">
    <citation type="journal article" date="2020" name="Nat. Food">
        <title>A phased Vanilla planifolia genome enables genetic improvement of flavour and production.</title>
        <authorList>
            <person name="Hasing T."/>
            <person name="Tang H."/>
            <person name="Brym M."/>
            <person name="Khazi F."/>
            <person name="Huang T."/>
            <person name="Chambers A.H."/>
        </authorList>
    </citation>
    <scope>NUCLEOTIDE SEQUENCE [LARGE SCALE GENOMIC DNA]</scope>
    <source>
        <tissue evidence="2">Leaf</tissue>
    </source>
</reference>
<feature type="region of interest" description="Disordered" evidence="1">
    <location>
        <begin position="1"/>
        <end position="34"/>
    </location>
</feature>
<organism evidence="2 3">
    <name type="scientific">Vanilla planifolia</name>
    <name type="common">Vanilla</name>
    <dbReference type="NCBI Taxonomy" id="51239"/>
    <lineage>
        <taxon>Eukaryota</taxon>
        <taxon>Viridiplantae</taxon>
        <taxon>Streptophyta</taxon>
        <taxon>Embryophyta</taxon>
        <taxon>Tracheophyta</taxon>
        <taxon>Spermatophyta</taxon>
        <taxon>Magnoliopsida</taxon>
        <taxon>Liliopsida</taxon>
        <taxon>Asparagales</taxon>
        <taxon>Orchidaceae</taxon>
        <taxon>Vanilloideae</taxon>
        <taxon>Vanilleae</taxon>
        <taxon>Vanilla</taxon>
    </lineage>
</organism>
<protein>
    <submittedName>
        <fullName evidence="2">Uncharacterized protein</fullName>
    </submittedName>
</protein>
<accession>A0A835RPY2</accession>
<evidence type="ECO:0000256" key="1">
    <source>
        <dbReference type="SAM" id="MobiDB-lite"/>
    </source>
</evidence>
<comment type="caution">
    <text evidence="2">The sequence shown here is derived from an EMBL/GenBank/DDBJ whole genome shotgun (WGS) entry which is preliminary data.</text>
</comment>
<dbReference type="EMBL" id="JADCNM010000003">
    <property type="protein sequence ID" value="KAG0489872.1"/>
    <property type="molecule type" value="Genomic_DNA"/>
</dbReference>
<evidence type="ECO:0000313" key="3">
    <source>
        <dbReference type="Proteomes" id="UP000639772"/>
    </source>
</evidence>
<proteinExistence type="predicted"/>
<name>A0A835RPY2_VANPL</name>
<dbReference type="AlphaFoldDB" id="A0A835RPY2"/>
<gene>
    <name evidence="2" type="ORF">HPP92_006735</name>
</gene>
<evidence type="ECO:0000313" key="2">
    <source>
        <dbReference type="EMBL" id="KAG0489872.1"/>
    </source>
</evidence>
<feature type="compositionally biased region" description="Basic and acidic residues" evidence="1">
    <location>
        <begin position="12"/>
        <end position="23"/>
    </location>
</feature>